<name>A0A1G5IAX4_9FLAO</name>
<accession>A0A1G5IAX4</accession>
<dbReference type="EMBL" id="FMVF01000009">
    <property type="protein sequence ID" value="SCY73154.1"/>
    <property type="molecule type" value="Genomic_DNA"/>
</dbReference>
<feature type="transmembrane region" description="Helical" evidence="1">
    <location>
        <begin position="60"/>
        <end position="80"/>
    </location>
</feature>
<protein>
    <submittedName>
        <fullName evidence="2">Uncharacterized protein</fullName>
    </submittedName>
</protein>
<evidence type="ECO:0000256" key="1">
    <source>
        <dbReference type="SAM" id="Phobius"/>
    </source>
</evidence>
<dbReference type="STRING" id="490189.SAMN02927903_02204"/>
<organism evidence="2 3">
    <name type="scientific">Flavobacterium caeni</name>
    <dbReference type="NCBI Taxonomy" id="490189"/>
    <lineage>
        <taxon>Bacteria</taxon>
        <taxon>Pseudomonadati</taxon>
        <taxon>Bacteroidota</taxon>
        <taxon>Flavobacteriia</taxon>
        <taxon>Flavobacteriales</taxon>
        <taxon>Flavobacteriaceae</taxon>
        <taxon>Flavobacterium</taxon>
    </lineage>
</organism>
<keyword evidence="1" id="KW-1133">Transmembrane helix</keyword>
<sequence length="88" mass="9441">MPSKLKVESQKSKGAAQLGKIFLVLVVLLYSGVTHAQCAMCRAAIESEGDVAKAEAVNDGIVYLMIIPYLIVGAVAYGVYKLRQKKAI</sequence>
<dbReference type="RefSeq" id="WP_170826845.1">
    <property type="nucleotide sequence ID" value="NZ_FMVF01000009.1"/>
</dbReference>
<proteinExistence type="predicted"/>
<dbReference type="Proteomes" id="UP000199354">
    <property type="component" value="Unassembled WGS sequence"/>
</dbReference>
<evidence type="ECO:0000313" key="3">
    <source>
        <dbReference type="Proteomes" id="UP000199354"/>
    </source>
</evidence>
<keyword evidence="1" id="KW-0472">Membrane</keyword>
<evidence type="ECO:0000313" key="2">
    <source>
        <dbReference type="EMBL" id="SCY73154.1"/>
    </source>
</evidence>
<keyword evidence="3" id="KW-1185">Reference proteome</keyword>
<keyword evidence="1" id="KW-0812">Transmembrane</keyword>
<reference evidence="2 3" key="1">
    <citation type="submission" date="2016-10" db="EMBL/GenBank/DDBJ databases">
        <authorList>
            <person name="de Groot N.N."/>
        </authorList>
    </citation>
    <scope>NUCLEOTIDE SEQUENCE [LARGE SCALE GENOMIC DNA]</scope>
    <source>
        <strain evidence="2 3">CGMCC 1.7031</strain>
    </source>
</reference>
<gene>
    <name evidence="2" type="ORF">SAMN02927903_02204</name>
</gene>
<dbReference type="AlphaFoldDB" id="A0A1G5IAX4"/>